<proteinExistence type="predicted"/>
<organism evidence="1 2">
    <name type="scientific">Oryza sativa subsp. japonica</name>
    <name type="common">Rice</name>
    <dbReference type="NCBI Taxonomy" id="39947"/>
    <lineage>
        <taxon>Eukaryota</taxon>
        <taxon>Viridiplantae</taxon>
        <taxon>Streptophyta</taxon>
        <taxon>Embryophyta</taxon>
        <taxon>Tracheophyta</taxon>
        <taxon>Spermatophyta</taxon>
        <taxon>Magnoliopsida</taxon>
        <taxon>Liliopsida</taxon>
        <taxon>Poales</taxon>
        <taxon>Poaceae</taxon>
        <taxon>BOP clade</taxon>
        <taxon>Oryzoideae</taxon>
        <taxon>Oryzeae</taxon>
        <taxon>Oryzinae</taxon>
        <taxon>Oryza</taxon>
        <taxon>Oryza sativa</taxon>
    </lineage>
</organism>
<accession>A0A0P0Y4Y3</accession>
<dbReference type="Gramene" id="Os11t0654000-02">
    <property type="protein sequence ID" value="Os11t0654000-02"/>
    <property type="gene ID" value="Os11g0654000"/>
</dbReference>
<reference evidence="2" key="1">
    <citation type="journal article" date="2005" name="Nature">
        <title>The map-based sequence of the rice genome.</title>
        <authorList>
            <consortium name="International rice genome sequencing project (IRGSP)"/>
            <person name="Matsumoto T."/>
            <person name="Wu J."/>
            <person name="Kanamori H."/>
            <person name="Katayose Y."/>
            <person name="Fujisawa M."/>
            <person name="Namiki N."/>
            <person name="Mizuno H."/>
            <person name="Yamamoto K."/>
            <person name="Antonio B.A."/>
            <person name="Baba T."/>
            <person name="Sakata K."/>
            <person name="Nagamura Y."/>
            <person name="Aoki H."/>
            <person name="Arikawa K."/>
            <person name="Arita K."/>
            <person name="Bito T."/>
            <person name="Chiden Y."/>
            <person name="Fujitsuka N."/>
            <person name="Fukunaka R."/>
            <person name="Hamada M."/>
            <person name="Harada C."/>
            <person name="Hayashi A."/>
            <person name="Hijishita S."/>
            <person name="Honda M."/>
            <person name="Hosokawa S."/>
            <person name="Ichikawa Y."/>
            <person name="Idonuma A."/>
            <person name="Iijima M."/>
            <person name="Ikeda M."/>
            <person name="Ikeno M."/>
            <person name="Ito K."/>
            <person name="Ito S."/>
            <person name="Ito T."/>
            <person name="Ito Y."/>
            <person name="Ito Y."/>
            <person name="Iwabuchi A."/>
            <person name="Kamiya K."/>
            <person name="Karasawa W."/>
            <person name="Kurita K."/>
            <person name="Katagiri S."/>
            <person name="Kikuta A."/>
            <person name="Kobayashi H."/>
            <person name="Kobayashi N."/>
            <person name="Machita K."/>
            <person name="Maehara T."/>
            <person name="Masukawa M."/>
            <person name="Mizubayashi T."/>
            <person name="Mukai Y."/>
            <person name="Nagasaki H."/>
            <person name="Nagata Y."/>
            <person name="Naito S."/>
            <person name="Nakashima M."/>
            <person name="Nakama Y."/>
            <person name="Nakamichi Y."/>
            <person name="Nakamura M."/>
            <person name="Meguro A."/>
            <person name="Negishi M."/>
            <person name="Ohta I."/>
            <person name="Ohta T."/>
            <person name="Okamoto M."/>
            <person name="Ono N."/>
            <person name="Saji S."/>
            <person name="Sakaguchi M."/>
            <person name="Sakai K."/>
            <person name="Shibata M."/>
            <person name="Shimokawa T."/>
            <person name="Song J."/>
            <person name="Takazaki Y."/>
            <person name="Terasawa K."/>
            <person name="Tsugane M."/>
            <person name="Tsuji K."/>
            <person name="Ueda S."/>
            <person name="Waki K."/>
            <person name="Yamagata H."/>
            <person name="Yamamoto M."/>
            <person name="Yamamoto S."/>
            <person name="Yamane H."/>
            <person name="Yoshiki S."/>
            <person name="Yoshihara R."/>
            <person name="Yukawa K."/>
            <person name="Zhong H."/>
            <person name="Yano M."/>
            <person name="Yuan Q."/>
            <person name="Ouyang S."/>
            <person name="Liu J."/>
            <person name="Jones K.M."/>
            <person name="Gansberger K."/>
            <person name="Moffat K."/>
            <person name="Hill J."/>
            <person name="Bera J."/>
            <person name="Fadrosh D."/>
            <person name="Jin S."/>
            <person name="Johri S."/>
            <person name="Kim M."/>
            <person name="Overton L."/>
            <person name="Reardon M."/>
            <person name="Tsitrin T."/>
            <person name="Vuong H."/>
            <person name="Weaver B."/>
            <person name="Ciecko A."/>
            <person name="Tallon L."/>
            <person name="Jackson J."/>
            <person name="Pai G."/>
            <person name="Aken S.V."/>
            <person name="Utterback T."/>
            <person name="Reidmuller S."/>
            <person name="Feldblyum T."/>
            <person name="Hsiao J."/>
            <person name="Zismann V."/>
            <person name="Iobst S."/>
            <person name="de Vazeille A.R."/>
            <person name="Buell C.R."/>
            <person name="Ying K."/>
            <person name="Li Y."/>
            <person name="Lu T."/>
            <person name="Huang Y."/>
            <person name="Zhao Q."/>
            <person name="Feng Q."/>
            <person name="Zhang L."/>
            <person name="Zhu J."/>
            <person name="Weng Q."/>
            <person name="Mu J."/>
            <person name="Lu Y."/>
            <person name="Fan D."/>
            <person name="Liu Y."/>
            <person name="Guan J."/>
            <person name="Zhang Y."/>
            <person name="Yu S."/>
            <person name="Liu X."/>
            <person name="Zhang Y."/>
            <person name="Hong G."/>
            <person name="Han B."/>
            <person name="Choisne N."/>
            <person name="Demange N."/>
            <person name="Orjeda G."/>
            <person name="Samain S."/>
            <person name="Cattolico L."/>
            <person name="Pelletier E."/>
            <person name="Couloux A."/>
            <person name="Segurens B."/>
            <person name="Wincker P."/>
            <person name="D'Hont A."/>
            <person name="Scarpelli C."/>
            <person name="Weissenbach J."/>
            <person name="Salanoubat M."/>
            <person name="Quetier F."/>
            <person name="Yu Y."/>
            <person name="Kim H.R."/>
            <person name="Rambo T."/>
            <person name="Currie J."/>
            <person name="Collura K."/>
            <person name="Luo M."/>
            <person name="Yang T."/>
            <person name="Ammiraju J.S.S."/>
            <person name="Engler F."/>
            <person name="Soderlund C."/>
            <person name="Wing R.A."/>
            <person name="Palmer L.E."/>
            <person name="de la Bastide M."/>
            <person name="Spiegel L."/>
            <person name="Nascimento L."/>
            <person name="Zutavern T."/>
            <person name="O'Shaughnessy A."/>
            <person name="Dike S."/>
            <person name="Dedhia N."/>
            <person name="Preston R."/>
            <person name="Balija V."/>
            <person name="McCombie W.R."/>
            <person name="Chow T."/>
            <person name="Chen H."/>
            <person name="Chung M."/>
            <person name="Chen C."/>
            <person name="Shaw J."/>
            <person name="Wu H."/>
            <person name="Hsiao K."/>
            <person name="Chao Y."/>
            <person name="Chu M."/>
            <person name="Cheng C."/>
            <person name="Hour A."/>
            <person name="Lee P."/>
            <person name="Lin S."/>
            <person name="Lin Y."/>
            <person name="Liou J."/>
            <person name="Liu S."/>
            <person name="Hsing Y."/>
            <person name="Raghuvanshi S."/>
            <person name="Mohanty A."/>
            <person name="Bharti A.K."/>
            <person name="Gaur A."/>
            <person name="Gupta V."/>
            <person name="Kumar D."/>
            <person name="Ravi V."/>
            <person name="Vij S."/>
            <person name="Kapur A."/>
            <person name="Khurana P."/>
            <person name="Khurana P."/>
            <person name="Khurana J.P."/>
            <person name="Tyagi A.K."/>
            <person name="Gaikwad K."/>
            <person name="Singh A."/>
            <person name="Dalal V."/>
            <person name="Srivastava S."/>
            <person name="Dixit A."/>
            <person name="Pal A.K."/>
            <person name="Ghazi I.A."/>
            <person name="Yadav M."/>
            <person name="Pandit A."/>
            <person name="Bhargava A."/>
            <person name="Sureshbabu K."/>
            <person name="Batra K."/>
            <person name="Sharma T.R."/>
            <person name="Mohapatra T."/>
            <person name="Singh N.K."/>
            <person name="Messing J."/>
            <person name="Nelson A.B."/>
            <person name="Fuks G."/>
            <person name="Kavchok S."/>
            <person name="Keizer G."/>
            <person name="Linton E."/>
            <person name="Llaca V."/>
            <person name="Song R."/>
            <person name="Tanyolac B."/>
            <person name="Young S."/>
            <person name="Ho-Il K."/>
            <person name="Hahn J.H."/>
            <person name="Sangsakoo G."/>
            <person name="Vanavichit A."/>
            <person name="de Mattos Luiz.A.T."/>
            <person name="Zimmer P.D."/>
            <person name="Malone G."/>
            <person name="Dellagostin O."/>
            <person name="de Oliveira A.C."/>
            <person name="Bevan M."/>
            <person name="Bancroft I."/>
            <person name="Minx P."/>
            <person name="Cordum H."/>
            <person name="Wilson R."/>
            <person name="Cheng Z."/>
            <person name="Jin W."/>
            <person name="Jiang J."/>
            <person name="Leong S.A."/>
            <person name="Iwama H."/>
            <person name="Gojobori T."/>
            <person name="Itoh T."/>
            <person name="Niimura Y."/>
            <person name="Fujii Y."/>
            <person name="Habara T."/>
            <person name="Sakai H."/>
            <person name="Sato Y."/>
            <person name="Wilson G."/>
            <person name="Kumar K."/>
            <person name="McCouch S."/>
            <person name="Juretic N."/>
            <person name="Hoen D."/>
            <person name="Wright S."/>
            <person name="Bruskiewich R."/>
            <person name="Bureau T."/>
            <person name="Miyao A."/>
            <person name="Hirochika H."/>
            <person name="Nishikawa T."/>
            <person name="Kadowaki K."/>
            <person name="Sugiura M."/>
            <person name="Burr B."/>
            <person name="Sasaki T."/>
        </authorList>
    </citation>
    <scope>NUCLEOTIDE SEQUENCE [LARGE SCALE GENOMIC DNA]</scope>
    <source>
        <strain evidence="2">cv. Nipponbare</strain>
    </source>
</reference>
<gene>
    <name evidence="1" type="ordered locus">Os11g0654000</name>
    <name evidence="1" type="ORF">OSNPB_110654000</name>
</gene>
<dbReference type="EMBL" id="AP014967">
    <property type="protein sequence ID" value="BAT15089.1"/>
    <property type="molecule type" value="Genomic_DNA"/>
</dbReference>
<protein>
    <submittedName>
        <fullName evidence="1">Os11g0654000 protein</fullName>
    </submittedName>
</protein>
<reference evidence="1 2" key="2">
    <citation type="journal article" date="2013" name="Plant Cell Physiol.">
        <title>Rice Annotation Project Database (RAP-DB): an integrative and interactive database for rice genomics.</title>
        <authorList>
            <person name="Sakai H."/>
            <person name="Lee S.S."/>
            <person name="Tanaka T."/>
            <person name="Numa H."/>
            <person name="Kim J."/>
            <person name="Kawahara Y."/>
            <person name="Wakimoto H."/>
            <person name="Yang C.C."/>
            <person name="Iwamoto M."/>
            <person name="Abe T."/>
            <person name="Yamada Y."/>
            <person name="Muto A."/>
            <person name="Inokuchi H."/>
            <person name="Ikemura T."/>
            <person name="Matsumoto T."/>
            <person name="Sasaki T."/>
            <person name="Itoh T."/>
        </authorList>
    </citation>
    <scope>NUCLEOTIDE SEQUENCE [LARGE SCALE GENOMIC DNA]</scope>
    <source>
        <strain evidence="2">cv. Nipponbare</strain>
    </source>
</reference>
<dbReference type="AlphaFoldDB" id="A0A0P0Y4Y3"/>
<evidence type="ECO:0000313" key="1">
    <source>
        <dbReference type="EMBL" id="BAT15089.1"/>
    </source>
</evidence>
<keyword evidence="2" id="KW-1185">Reference proteome</keyword>
<dbReference type="ExpressionAtlas" id="A0A0P0Y4Y3">
    <property type="expression patterns" value="differential"/>
</dbReference>
<reference evidence="1 2" key="3">
    <citation type="journal article" date="2013" name="Rice">
        <title>Improvement of the Oryza sativa Nipponbare reference genome using next generation sequence and optical map data.</title>
        <authorList>
            <person name="Kawahara Y."/>
            <person name="de la Bastide M."/>
            <person name="Hamilton J.P."/>
            <person name="Kanamori H."/>
            <person name="McCombie W.R."/>
            <person name="Ouyang S."/>
            <person name="Schwartz D.C."/>
            <person name="Tanaka T."/>
            <person name="Wu J."/>
            <person name="Zhou S."/>
            <person name="Childs K.L."/>
            <person name="Davidson R.M."/>
            <person name="Lin H."/>
            <person name="Quesada-Ocampo L."/>
            <person name="Vaillancourt B."/>
            <person name="Sakai H."/>
            <person name="Lee S.S."/>
            <person name="Kim J."/>
            <person name="Numa H."/>
            <person name="Itoh T."/>
            <person name="Buell C.R."/>
            <person name="Matsumoto T."/>
        </authorList>
    </citation>
    <scope>NUCLEOTIDE SEQUENCE [LARGE SCALE GENOMIC DNA]</scope>
    <source>
        <strain evidence="2">cv. Nipponbare</strain>
    </source>
</reference>
<evidence type="ECO:0000313" key="2">
    <source>
        <dbReference type="Proteomes" id="UP000059680"/>
    </source>
</evidence>
<sequence>MFKQRYSSTEEEVENMTGAIWIEGFIRRESLGHFIIIICCDYNGTTSRTIIWESKLYMIPDQFVTDIVKNNKEDFTSQIAPNLLHQLLLVPAIHFTPELVQRENNLT</sequence>
<dbReference type="Proteomes" id="UP000059680">
    <property type="component" value="Chromosome 11"/>
</dbReference>
<name>A0A0P0Y4Y3_ORYSJ</name>